<dbReference type="Gene3D" id="3.60.21.10">
    <property type="match status" value="1"/>
</dbReference>
<organism evidence="5 6">
    <name type="scientific">Ceratodon purpureus</name>
    <name type="common">Fire moss</name>
    <name type="synonym">Dicranum purpureum</name>
    <dbReference type="NCBI Taxonomy" id="3225"/>
    <lineage>
        <taxon>Eukaryota</taxon>
        <taxon>Viridiplantae</taxon>
        <taxon>Streptophyta</taxon>
        <taxon>Embryophyta</taxon>
        <taxon>Bryophyta</taxon>
        <taxon>Bryophytina</taxon>
        <taxon>Bryopsida</taxon>
        <taxon>Dicranidae</taxon>
        <taxon>Pseudoditrichales</taxon>
        <taxon>Ditrichaceae</taxon>
        <taxon>Ceratodon</taxon>
    </lineage>
</organism>
<evidence type="ECO:0000313" key="6">
    <source>
        <dbReference type="Proteomes" id="UP000822688"/>
    </source>
</evidence>
<keyword evidence="2" id="KW-0378">Hydrolase</keyword>
<dbReference type="InterPro" id="IPR029052">
    <property type="entry name" value="Metallo-depent_PP-like"/>
</dbReference>
<proteinExistence type="predicted"/>
<protein>
    <recommendedName>
        <fullName evidence="4">Calcineurin-like phosphoesterase domain-containing protein</fullName>
    </recommendedName>
</protein>
<feature type="domain" description="Calcineurin-like phosphoesterase" evidence="4">
    <location>
        <begin position="96"/>
        <end position="299"/>
    </location>
</feature>
<keyword evidence="3" id="KW-0472">Membrane</keyword>
<evidence type="ECO:0000313" key="5">
    <source>
        <dbReference type="EMBL" id="KAG0568856.1"/>
    </source>
</evidence>
<dbReference type="EMBL" id="CM026427">
    <property type="protein sequence ID" value="KAG0568856.1"/>
    <property type="molecule type" value="Genomic_DNA"/>
</dbReference>
<dbReference type="AlphaFoldDB" id="A0A8T0HAH1"/>
<evidence type="ECO:0000256" key="3">
    <source>
        <dbReference type="SAM" id="Phobius"/>
    </source>
</evidence>
<dbReference type="Pfam" id="PF00149">
    <property type="entry name" value="Metallophos"/>
    <property type="match status" value="1"/>
</dbReference>
<reference evidence="5 6" key="1">
    <citation type="submission" date="2020-06" db="EMBL/GenBank/DDBJ databases">
        <title>WGS assembly of Ceratodon purpureus strain R40.</title>
        <authorList>
            <person name="Carey S.B."/>
            <person name="Jenkins J."/>
            <person name="Shu S."/>
            <person name="Lovell J.T."/>
            <person name="Sreedasyam A."/>
            <person name="Maumus F."/>
            <person name="Tiley G.P."/>
            <person name="Fernandez-Pozo N."/>
            <person name="Barry K."/>
            <person name="Chen C."/>
            <person name="Wang M."/>
            <person name="Lipzen A."/>
            <person name="Daum C."/>
            <person name="Saski C.A."/>
            <person name="Payton A.C."/>
            <person name="Mcbreen J.C."/>
            <person name="Conrad R.E."/>
            <person name="Kollar L.M."/>
            <person name="Olsson S."/>
            <person name="Huttunen S."/>
            <person name="Landis J.B."/>
            <person name="Wickett N.J."/>
            <person name="Johnson M.G."/>
            <person name="Rensing S.A."/>
            <person name="Grimwood J."/>
            <person name="Schmutz J."/>
            <person name="Mcdaniel S.F."/>
        </authorList>
    </citation>
    <scope>NUCLEOTIDE SEQUENCE [LARGE SCALE GENOMIC DNA]</scope>
    <source>
        <strain evidence="5 6">R40</strain>
    </source>
</reference>
<keyword evidence="1" id="KW-0732">Signal</keyword>
<evidence type="ECO:0000256" key="1">
    <source>
        <dbReference type="ARBA" id="ARBA00022729"/>
    </source>
</evidence>
<accession>A0A8T0HAH1</accession>
<sequence>MICADDISLHRQRKPGLCTHDEPDRGLQTSRSRHDQVFGSWHHRKVIPFCLRWKPRAERLGLIIIFVISVLVVLVIWVSQTALAAFTSDSFLFASIGDFGSGTQNQHMVAHQMAMFATEHQIKFVTGLGDNFYESGIRNLDDSQLVEKFEEVYKDSYLTTIPWFVALGDHDHCGNISAQVEYSHRSPIWRMPAPYFVKHIREGQGLTLDLIVTDSIGLEGAILRTYEPRRFEFEYDQEFTGKMAGLQQMIWLKDTLKHSTADWIIVTGHRPLYSVASRSRYPVEYRLHTELMPMFKKYGVVH</sequence>
<dbReference type="PANTHER" id="PTHR10161:SF57">
    <property type="entry name" value="PROTEIN WITH METALLOPHOSPHATASE DOMAIN"/>
    <property type="match status" value="1"/>
</dbReference>
<keyword evidence="6" id="KW-1185">Reference proteome</keyword>
<dbReference type="SUPFAM" id="SSF56300">
    <property type="entry name" value="Metallo-dependent phosphatases"/>
    <property type="match status" value="1"/>
</dbReference>
<dbReference type="PANTHER" id="PTHR10161">
    <property type="entry name" value="TARTRATE-RESISTANT ACID PHOSPHATASE TYPE 5"/>
    <property type="match status" value="1"/>
</dbReference>
<keyword evidence="3" id="KW-1133">Transmembrane helix</keyword>
<dbReference type="InterPro" id="IPR051558">
    <property type="entry name" value="Metallophosphoesterase_PAP"/>
</dbReference>
<dbReference type="Proteomes" id="UP000822688">
    <property type="component" value="Chromosome 6"/>
</dbReference>
<feature type="transmembrane region" description="Helical" evidence="3">
    <location>
        <begin position="60"/>
        <end position="78"/>
    </location>
</feature>
<dbReference type="GO" id="GO:0016787">
    <property type="term" value="F:hydrolase activity"/>
    <property type="evidence" value="ECO:0007669"/>
    <property type="project" value="UniProtKB-KW"/>
</dbReference>
<comment type="caution">
    <text evidence="5">The sequence shown here is derived from an EMBL/GenBank/DDBJ whole genome shotgun (WGS) entry which is preliminary data.</text>
</comment>
<dbReference type="InterPro" id="IPR004843">
    <property type="entry name" value="Calcineurin-like_PHP"/>
</dbReference>
<gene>
    <name evidence="5" type="ORF">KC19_6G049800</name>
</gene>
<name>A0A8T0HAH1_CERPU</name>
<evidence type="ECO:0000256" key="2">
    <source>
        <dbReference type="ARBA" id="ARBA00022801"/>
    </source>
</evidence>
<evidence type="ECO:0000259" key="4">
    <source>
        <dbReference type="Pfam" id="PF00149"/>
    </source>
</evidence>
<keyword evidence="3" id="KW-0812">Transmembrane</keyword>